<feature type="region of interest" description="Disordered" evidence="5">
    <location>
        <begin position="826"/>
        <end position="927"/>
    </location>
</feature>
<evidence type="ECO:0000256" key="3">
    <source>
        <dbReference type="ARBA" id="ARBA00022801"/>
    </source>
</evidence>
<feature type="compositionally biased region" description="Acidic residues" evidence="5">
    <location>
        <begin position="890"/>
        <end position="899"/>
    </location>
</feature>
<evidence type="ECO:0000313" key="7">
    <source>
        <dbReference type="EMBL" id="CAD7461402.1"/>
    </source>
</evidence>
<dbReference type="InterPro" id="IPR050266">
    <property type="entry name" value="AB_hydrolase_sf"/>
</dbReference>
<feature type="region of interest" description="Disordered" evidence="5">
    <location>
        <begin position="1059"/>
        <end position="1108"/>
    </location>
</feature>
<evidence type="ECO:0000256" key="5">
    <source>
        <dbReference type="SAM" id="MobiDB-lite"/>
    </source>
</evidence>
<evidence type="ECO:0000259" key="6">
    <source>
        <dbReference type="Pfam" id="PF00561"/>
    </source>
</evidence>
<feature type="compositionally biased region" description="Basic residues" evidence="5">
    <location>
        <begin position="845"/>
        <end position="867"/>
    </location>
</feature>
<evidence type="ECO:0000256" key="4">
    <source>
        <dbReference type="ARBA" id="ARBA00023054"/>
    </source>
</evidence>
<feature type="compositionally biased region" description="Basic and acidic residues" evidence="5">
    <location>
        <begin position="442"/>
        <end position="454"/>
    </location>
</feature>
<feature type="domain" description="AB hydrolase-1" evidence="6">
    <location>
        <begin position="59"/>
        <end position="164"/>
    </location>
</feature>
<feature type="compositionally biased region" description="Basic and acidic residues" evidence="5">
    <location>
        <begin position="868"/>
        <end position="889"/>
    </location>
</feature>
<gene>
    <name evidence="7" type="ORF">TTEB3V08_LOCUS9313</name>
</gene>
<keyword evidence="2" id="KW-0597">Phosphoprotein</keyword>
<dbReference type="AlphaFoldDB" id="A0A7R9IMY6"/>
<evidence type="ECO:0000256" key="1">
    <source>
        <dbReference type="ARBA" id="ARBA00008645"/>
    </source>
</evidence>
<proteinExistence type="inferred from homology"/>
<dbReference type="Pfam" id="PF15266">
    <property type="entry name" value="DUF4594"/>
    <property type="match status" value="1"/>
</dbReference>
<dbReference type="InterPro" id="IPR000073">
    <property type="entry name" value="AB_hydrolase_1"/>
</dbReference>
<dbReference type="SUPFAM" id="SSF53474">
    <property type="entry name" value="alpha/beta-Hydrolases"/>
    <property type="match status" value="1"/>
</dbReference>
<dbReference type="PANTHER" id="PTHR43798:SF14">
    <property type="entry name" value="SERINE HYDROLASE-LIKE PROTEIN DDB_G0286239"/>
    <property type="match status" value="1"/>
</dbReference>
<dbReference type="GO" id="GO:0016020">
    <property type="term" value="C:membrane"/>
    <property type="evidence" value="ECO:0007669"/>
    <property type="project" value="TreeGrafter"/>
</dbReference>
<dbReference type="Pfam" id="PF00561">
    <property type="entry name" value="Abhydrolase_1"/>
    <property type="match status" value="1"/>
</dbReference>
<dbReference type="PANTHER" id="PTHR43798">
    <property type="entry name" value="MONOACYLGLYCEROL LIPASE"/>
    <property type="match status" value="1"/>
</dbReference>
<feature type="compositionally biased region" description="Polar residues" evidence="5">
    <location>
        <begin position="1078"/>
        <end position="1096"/>
    </location>
</feature>
<dbReference type="InterPro" id="IPR029336">
    <property type="entry name" value="DUF4594"/>
</dbReference>
<keyword evidence="4" id="KW-0175">Coiled coil</keyword>
<feature type="compositionally biased region" description="Polar residues" evidence="5">
    <location>
        <begin position="542"/>
        <end position="562"/>
    </location>
</feature>
<feature type="region of interest" description="Disordered" evidence="5">
    <location>
        <begin position="340"/>
        <end position="597"/>
    </location>
</feature>
<name>A0A7R9IMY6_9NEOP</name>
<feature type="compositionally biased region" description="Polar residues" evidence="5">
    <location>
        <begin position="580"/>
        <end position="594"/>
    </location>
</feature>
<protein>
    <recommendedName>
        <fullName evidence="6">AB hydrolase-1 domain-containing protein</fullName>
    </recommendedName>
</protein>
<feature type="compositionally biased region" description="Basic and acidic residues" evidence="5">
    <location>
        <begin position="462"/>
        <end position="494"/>
    </location>
</feature>
<feature type="compositionally biased region" description="Polar residues" evidence="5">
    <location>
        <begin position="379"/>
        <end position="389"/>
    </location>
</feature>
<dbReference type="InterPro" id="IPR029058">
    <property type="entry name" value="AB_hydrolase_fold"/>
</dbReference>
<reference evidence="7" key="1">
    <citation type="submission" date="2020-11" db="EMBL/GenBank/DDBJ databases">
        <authorList>
            <person name="Tran Van P."/>
        </authorList>
    </citation>
    <scope>NUCLEOTIDE SEQUENCE</scope>
</reference>
<evidence type="ECO:0000256" key="2">
    <source>
        <dbReference type="ARBA" id="ARBA00022553"/>
    </source>
</evidence>
<dbReference type="EMBL" id="OE004717">
    <property type="protein sequence ID" value="CAD7461402.1"/>
    <property type="molecule type" value="Genomic_DNA"/>
</dbReference>
<keyword evidence="3" id="KW-0378">Hydrolase</keyword>
<feature type="compositionally biased region" description="Basic and acidic residues" evidence="5">
    <location>
        <begin position="1067"/>
        <end position="1077"/>
    </location>
</feature>
<comment type="similarity">
    <text evidence="1">Belongs to the AB hydrolase superfamily.</text>
</comment>
<dbReference type="Gene3D" id="3.40.50.1820">
    <property type="entry name" value="alpha/beta hydrolase"/>
    <property type="match status" value="1"/>
</dbReference>
<feature type="compositionally biased region" description="Basic and acidic residues" evidence="5">
    <location>
        <begin position="417"/>
        <end position="435"/>
    </location>
</feature>
<sequence length="1108" mass="124152">MNSEIEHTESADDDSNLEEKYVQARIANCKASKCFVDYTIPVPWGHIAVKGWNDPNSVPILVLHGILDNCGSFNRLIPLLPTSHYYLCVDLPGHGLSSHFPPGIPLDFLDYIDAVHRIVTHLGWTKFTWMGHSFGGQLGIMFASIYPELIEKLIMIDAISSVDVPMRRIGSYLRVYHEMLSKLDSHNTPPSYTYHEVLDRLINKRMDKISSVAGKELLERSVAETSDRFSYVADQRLKLMVYPLFDMNQLLAMFDNIRCPQLLIMSKYARRALHYEIFRKCFEKFKSRSNFSYVNMDGNHDVHNDSPAREVEADKQNAAKLNALVQPKALIEDWTNERSSYSSDLRRSQQSGQAPSDSSSYNRTTPHSQTPREGRLIEQTANISTGTSPKSRKSVAKTYTFGEGNGPPPDPVYNFLADHDRDSVREDRPPRRGPRDGGYGSRGRDRRKEQRNQHDLSSPEYEAWRAERNRIDQDRINRQKTAEGHWRREWDNEKMAQGGNEDQSPRKLVRGAPSRGSYSDQSPWFNHDSRQIDHGASGDPLPQQSGDSVSPRSADTFSSQSGDRSKMTRREVTRGDKLAYNNNTGIEPRTSPNRGRNLKMNAFKEPELLWKEPESQAKTSGNIYVSANKTIVTGSQRAGPRGRGKPLDLQKTAKITPREIRKTDKSPDSRFVNKVLTSEDLIKSSSLVNESQSLPYTCDERFTRAEQRKFVGDDSSRVSSLGSITGSPGDRNVVSVGQTFKISFSNETVVPSPEVKRVRVKVPQIVGTGRVGPRQNVRLSYSSQSEDEALQQTSSLNLKRSLQQPPHSLPNTQDSSPRLVQTVTLNLASLKPPLPPSPRDEPKARRQRPRALAKARLGRKYSSKRGGRCPEKEKDDEAITESDASREVDSEGGGDDSWEDVSVTTTSGAESASEMLEERPAGKNCCTRPDLETVLGGDASTFDTASEKVESQVRLNNLVNEQENVESRTTSIDKNVTVQESTRDKLQSIIDYKGDITINTVSPKEHKEEEFYDTIEEPDEKNIISADTKVNEDCNSSYQNNDSLNIALKKTDEPGHEITESNIATSEDTHLISDGNERTSTPNTNGPHNIACSNITEPGEDASSCKDP</sequence>
<feature type="compositionally biased region" description="Basic and acidic residues" evidence="5">
    <location>
        <begin position="563"/>
        <end position="577"/>
    </location>
</feature>
<accession>A0A7R9IMY6</accession>
<organism evidence="7">
    <name type="scientific">Timema tahoe</name>
    <dbReference type="NCBI Taxonomy" id="61484"/>
    <lineage>
        <taxon>Eukaryota</taxon>
        <taxon>Metazoa</taxon>
        <taxon>Ecdysozoa</taxon>
        <taxon>Arthropoda</taxon>
        <taxon>Hexapoda</taxon>
        <taxon>Insecta</taxon>
        <taxon>Pterygota</taxon>
        <taxon>Neoptera</taxon>
        <taxon>Polyneoptera</taxon>
        <taxon>Phasmatodea</taxon>
        <taxon>Timematodea</taxon>
        <taxon>Timematoidea</taxon>
        <taxon>Timematidae</taxon>
        <taxon>Timema</taxon>
    </lineage>
</organism>
<dbReference type="GO" id="GO:0016787">
    <property type="term" value="F:hydrolase activity"/>
    <property type="evidence" value="ECO:0007669"/>
    <property type="project" value="UniProtKB-KW"/>
</dbReference>
<feature type="compositionally biased region" description="Polar residues" evidence="5">
    <location>
        <begin position="340"/>
        <end position="369"/>
    </location>
</feature>